<keyword evidence="1" id="KW-1133">Transmembrane helix</keyword>
<feature type="transmembrane region" description="Helical" evidence="1">
    <location>
        <begin position="15"/>
        <end position="35"/>
    </location>
</feature>
<dbReference type="AlphaFoldDB" id="A0A1J1IRE0"/>
<keyword evidence="1" id="KW-0472">Membrane</keyword>
<name>A0A1J1IRE0_9DIPT</name>
<sequence length="60" mass="7194">MESAFGGEKEFSIDLFYFLILHNNGIFMMGTRRFIKKNAMRKNNKDNDMEVNSQYVQYFN</sequence>
<dbReference type="EMBL" id="CVRI01000055">
    <property type="protein sequence ID" value="CRL01081.1"/>
    <property type="molecule type" value="Genomic_DNA"/>
</dbReference>
<dbReference type="Proteomes" id="UP000183832">
    <property type="component" value="Unassembled WGS sequence"/>
</dbReference>
<organism evidence="2 3">
    <name type="scientific">Clunio marinus</name>
    <dbReference type="NCBI Taxonomy" id="568069"/>
    <lineage>
        <taxon>Eukaryota</taxon>
        <taxon>Metazoa</taxon>
        <taxon>Ecdysozoa</taxon>
        <taxon>Arthropoda</taxon>
        <taxon>Hexapoda</taxon>
        <taxon>Insecta</taxon>
        <taxon>Pterygota</taxon>
        <taxon>Neoptera</taxon>
        <taxon>Endopterygota</taxon>
        <taxon>Diptera</taxon>
        <taxon>Nematocera</taxon>
        <taxon>Chironomoidea</taxon>
        <taxon>Chironomidae</taxon>
        <taxon>Clunio</taxon>
    </lineage>
</organism>
<gene>
    <name evidence="2" type="ORF">CLUMA_CG014838</name>
</gene>
<protein>
    <submittedName>
        <fullName evidence="2">CLUMA_CG014838, isoform A</fullName>
    </submittedName>
</protein>
<proteinExistence type="predicted"/>
<evidence type="ECO:0000313" key="3">
    <source>
        <dbReference type="Proteomes" id="UP000183832"/>
    </source>
</evidence>
<accession>A0A1J1IRE0</accession>
<keyword evidence="1" id="KW-0812">Transmembrane</keyword>
<reference evidence="2 3" key="1">
    <citation type="submission" date="2015-04" db="EMBL/GenBank/DDBJ databases">
        <authorList>
            <person name="Syromyatnikov M.Y."/>
            <person name="Popov V.N."/>
        </authorList>
    </citation>
    <scope>NUCLEOTIDE SEQUENCE [LARGE SCALE GENOMIC DNA]</scope>
</reference>
<evidence type="ECO:0000313" key="2">
    <source>
        <dbReference type="EMBL" id="CRL01081.1"/>
    </source>
</evidence>
<evidence type="ECO:0000256" key="1">
    <source>
        <dbReference type="SAM" id="Phobius"/>
    </source>
</evidence>
<keyword evidence="3" id="KW-1185">Reference proteome</keyword>